<sequence length="730" mass="80092">MLMELFQKFSFNVDLIEGSKKHVAFLKTLADNDVMQADLRHALYRYEKYWLPLAARYPDTELSAPLDVEWIWHCHMLCPLRYQQDCMKLVGTLVDHKLYSTAELRVHQGVAQLLWEQIYFGVPFDPLPMMTVPKDFQSNLSYDVVSAGSRQKSFLYHVSLPHFTDRKFLEAAENRYRKFLYLKQQNPEMFVVPTYDIDLLWHTHQLHPVRYKEDTERILGRTLDHDDSVSDRSRGSKQAVSEAMTREAWQKEFGESYALCGAMYRGEAPEGKLYQATPEDTLALSEAKIICYLEKLEIKDVASKKVRTTLHVGTRYDNVERIKSHIRGTSWIGNPPCQFTLKSESLSFLRIQVEKKLGCSCIGGTELVGEAYMNPFSSLDLLSKTTVKKELCADMGRAKATLSLSITPASECEAKLMLQVGQFTKAVMPVEVDSMWGPVPRNQLPAGVVNECDVTSHSLVNREGLLRMTCRVIHSLPMMQSVVQVFHRDKMAAVAHLIGTEQLPLPNQVKSPVSCPYLNPKTGERAVLIKNNAGDWGVLVGRWKGFRIGQPGGKGPSGSPGTLIMRLWRFGPGGGRWEMFGMKYNLKSYAVTLGDLRANLKSGDIIIRTTVDNTTCGYDRCYAMSGVECSSDVQCNVCDGLPGAWDDGPGHDHPGNGGDHHGGDSGDVGGTYETADAGQGGGCGGCGGGDGGGGGCGGGLGGTGIVGGGWESGGGGGGGDGIDITLFDTV</sequence>
<evidence type="ECO:0000313" key="2">
    <source>
        <dbReference type="EMBL" id="PVD35104.1"/>
    </source>
</evidence>
<keyword evidence="3" id="KW-1185">Reference proteome</keyword>
<feature type="compositionally biased region" description="Basic and acidic residues" evidence="1">
    <location>
        <begin position="649"/>
        <end position="664"/>
    </location>
</feature>
<evidence type="ECO:0008006" key="4">
    <source>
        <dbReference type="Google" id="ProtNLM"/>
    </source>
</evidence>
<dbReference type="OrthoDB" id="2684236at2759"/>
<feature type="region of interest" description="Disordered" evidence="1">
    <location>
        <begin position="711"/>
        <end position="730"/>
    </location>
</feature>
<comment type="caution">
    <text evidence="2">The sequence shown here is derived from an EMBL/GenBank/DDBJ whole genome shotgun (WGS) entry which is preliminary data.</text>
</comment>
<feature type="region of interest" description="Disordered" evidence="1">
    <location>
        <begin position="649"/>
        <end position="671"/>
    </location>
</feature>
<dbReference type="AlphaFoldDB" id="A0A2T7PNU7"/>
<evidence type="ECO:0000256" key="1">
    <source>
        <dbReference type="SAM" id="MobiDB-lite"/>
    </source>
</evidence>
<name>A0A2T7PNU7_POMCA</name>
<dbReference type="EMBL" id="PZQS01000003">
    <property type="protein sequence ID" value="PVD35104.1"/>
    <property type="molecule type" value="Genomic_DNA"/>
</dbReference>
<accession>A0A2T7PNU7</accession>
<dbReference type="Proteomes" id="UP000245119">
    <property type="component" value="Linkage Group LG3"/>
</dbReference>
<gene>
    <name evidence="2" type="ORF">C0Q70_06385</name>
</gene>
<organism evidence="2 3">
    <name type="scientific">Pomacea canaliculata</name>
    <name type="common">Golden apple snail</name>
    <dbReference type="NCBI Taxonomy" id="400727"/>
    <lineage>
        <taxon>Eukaryota</taxon>
        <taxon>Metazoa</taxon>
        <taxon>Spiralia</taxon>
        <taxon>Lophotrochozoa</taxon>
        <taxon>Mollusca</taxon>
        <taxon>Gastropoda</taxon>
        <taxon>Caenogastropoda</taxon>
        <taxon>Architaenioglossa</taxon>
        <taxon>Ampullarioidea</taxon>
        <taxon>Ampullariidae</taxon>
        <taxon>Pomacea</taxon>
    </lineage>
</organism>
<protein>
    <recommendedName>
        <fullName evidence="4">Glycine-rich domain-containing protein-like</fullName>
    </recommendedName>
</protein>
<evidence type="ECO:0000313" key="3">
    <source>
        <dbReference type="Proteomes" id="UP000245119"/>
    </source>
</evidence>
<dbReference type="PANTHER" id="PTHR34365">
    <property type="entry name" value="ENOLASE (DUF1399)"/>
    <property type="match status" value="1"/>
</dbReference>
<proteinExistence type="predicted"/>
<feature type="compositionally biased region" description="Gly residues" evidence="1">
    <location>
        <begin position="711"/>
        <end position="721"/>
    </location>
</feature>
<dbReference type="InterPro" id="IPR009836">
    <property type="entry name" value="GRDP-like"/>
</dbReference>
<dbReference type="Pfam" id="PF07173">
    <property type="entry name" value="GRDP-like"/>
    <property type="match status" value="1"/>
</dbReference>
<dbReference type="PANTHER" id="PTHR34365:SF7">
    <property type="entry name" value="GLYCINE-RICH DOMAIN-CONTAINING PROTEIN 1"/>
    <property type="match status" value="1"/>
</dbReference>
<reference evidence="2 3" key="1">
    <citation type="submission" date="2018-04" db="EMBL/GenBank/DDBJ databases">
        <title>The genome of golden apple snail Pomacea canaliculata provides insight into stress tolerance and invasive adaptation.</title>
        <authorList>
            <person name="Liu C."/>
            <person name="Liu B."/>
            <person name="Ren Y."/>
            <person name="Zhang Y."/>
            <person name="Wang H."/>
            <person name="Li S."/>
            <person name="Jiang F."/>
            <person name="Yin L."/>
            <person name="Zhang G."/>
            <person name="Qian W."/>
            <person name="Fan W."/>
        </authorList>
    </citation>
    <scope>NUCLEOTIDE SEQUENCE [LARGE SCALE GENOMIC DNA]</scope>
    <source>
        <strain evidence="2">SZHN2017</strain>
        <tissue evidence="2">Muscle</tissue>
    </source>
</reference>
<dbReference type="STRING" id="400727.A0A2T7PNU7"/>